<protein>
    <recommendedName>
        <fullName evidence="6">beta-lactamase</fullName>
        <ecNumber evidence="6">3.5.2.6</ecNumber>
    </recommendedName>
</protein>
<organism evidence="15 16">
    <name type="scientific">Fluviicola chungangensis</name>
    <dbReference type="NCBI Taxonomy" id="2597671"/>
    <lineage>
        <taxon>Bacteria</taxon>
        <taxon>Pseudomonadati</taxon>
        <taxon>Bacteroidota</taxon>
        <taxon>Flavobacteriia</taxon>
        <taxon>Flavobacteriales</taxon>
        <taxon>Crocinitomicaceae</taxon>
        <taxon>Fluviicola</taxon>
    </lineage>
</organism>
<comment type="similarity">
    <text evidence="4">Belongs to the metallo-beta-lactamase superfamily. Class-B beta-lactamase family.</text>
</comment>
<evidence type="ECO:0000256" key="13">
    <source>
        <dbReference type="SAM" id="SignalP"/>
    </source>
</evidence>
<dbReference type="GO" id="GO:0017001">
    <property type="term" value="P:antibiotic catabolic process"/>
    <property type="evidence" value="ECO:0007669"/>
    <property type="project" value="InterPro"/>
</dbReference>
<sequence>MKTLLFSLVCFCSFGINAQLDFKKISDSSYVFTTYQVYKEVRFSAHGLLKITSAGVVMIDTPWDTTQFQPLLDSIDLRFHKKVLLVISTHWHEDRSAGLDYYRKKGIATYSTYATRNLCRENNFPQAQYTFEGDTTFRIGKTVFETYYPGAGHTSDNIVVYFPTDKILVGGCFIKAEEAEDLGNLSDANIGMWPVAAKNLMKKYPKAKWVIPGHQKIVPGKGAIKHTYRLARETYKGRKQDKKKAKH</sequence>
<dbReference type="Gene3D" id="3.60.15.10">
    <property type="entry name" value="Ribonuclease Z/Hydroxyacylglutathione hydrolase-like"/>
    <property type="match status" value="1"/>
</dbReference>
<dbReference type="GO" id="GO:0042597">
    <property type="term" value="C:periplasmic space"/>
    <property type="evidence" value="ECO:0007669"/>
    <property type="project" value="UniProtKB-SubCell"/>
</dbReference>
<dbReference type="SUPFAM" id="SSF56281">
    <property type="entry name" value="Metallo-hydrolase/oxidoreductase"/>
    <property type="match status" value="1"/>
</dbReference>
<evidence type="ECO:0000313" key="16">
    <source>
        <dbReference type="Proteomes" id="UP000316008"/>
    </source>
</evidence>
<keyword evidence="10" id="KW-0378">Hydrolase</keyword>
<evidence type="ECO:0000256" key="4">
    <source>
        <dbReference type="ARBA" id="ARBA00005250"/>
    </source>
</evidence>
<dbReference type="PANTHER" id="PTHR42951">
    <property type="entry name" value="METALLO-BETA-LACTAMASE DOMAIN-CONTAINING"/>
    <property type="match status" value="1"/>
</dbReference>
<dbReference type="InterPro" id="IPR036866">
    <property type="entry name" value="RibonucZ/Hydroxyglut_hydro"/>
</dbReference>
<evidence type="ECO:0000256" key="7">
    <source>
        <dbReference type="ARBA" id="ARBA00022723"/>
    </source>
</evidence>
<keyword evidence="16" id="KW-1185">Reference proteome</keyword>
<evidence type="ECO:0000256" key="6">
    <source>
        <dbReference type="ARBA" id="ARBA00012865"/>
    </source>
</evidence>
<dbReference type="InterPro" id="IPR050855">
    <property type="entry name" value="NDM-1-like"/>
</dbReference>
<dbReference type="InterPro" id="IPR001018">
    <property type="entry name" value="Beta-lactamase_class-B_CS"/>
</dbReference>
<evidence type="ECO:0000256" key="3">
    <source>
        <dbReference type="ARBA" id="ARBA00004418"/>
    </source>
</evidence>
<dbReference type="NCBIfam" id="NF033088">
    <property type="entry name" value="bla_subclass_B1"/>
    <property type="match status" value="1"/>
</dbReference>
<evidence type="ECO:0000313" key="15">
    <source>
        <dbReference type="EMBL" id="TSJ47881.1"/>
    </source>
</evidence>
<comment type="catalytic activity">
    <reaction evidence="1">
        <text>a beta-lactam + H2O = a substituted beta-amino acid</text>
        <dbReference type="Rhea" id="RHEA:20401"/>
        <dbReference type="ChEBI" id="CHEBI:15377"/>
        <dbReference type="ChEBI" id="CHEBI:35627"/>
        <dbReference type="ChEBI" id="CHEBI:140347"/>
        <dbReference type="EC" id="3.5.2.6"/>
    </reaction>
</comment>
<dbReference type="SMART" id="SM00849">
    <property type="entry name" value="Lactamase_B"/>
    <property type="match status" value="1"/>
</dbReference>
<gene>
    <name evidence="15" type="primary">bla</name>
    <name evidence="15" type="ORF">FO442_01765</name>
</gene>
<feature type="domain" description="Metallo-beta-lactamase" evidence="14">
    <location>
        <begin position="44"/>
        <end position="214"/>
    </location>
</feature>
<dbReference type="OrthoDB" id="9769598at2"/>
<evidence type="ECO:0000259" key="14">
    <source>
        <dbReference type="SMART" id="SM00849"/>
    </source>
</evidence>
<comment type="cofactor">
    <cofactor evidence="2">
        <name>Zn(2+)</name>
        <dbReference type="ChEBI" id="CHEBI:29105"/>
    </cofactor>
</comment>
<keyword evidence="8 13" id="KW-0732">Signal</keyword>
<dbReference type="PROSITE" id="PS00744">
    <property type="entry name" value="BETA_LACTAMASE_B_2"/>
    <property type="match status" value="1"/>
</dbReference>
<dbReference type="EC" id="3.5.2.6" evidence="6"/>
<comment type="subunit">
    <text evidence="5">Monomer.</text>
</comment>
<dbReference type="NCBIfam" id="NF012229">
    <property type="entry name" value="bla_class_B_core"/>
    <property type="match status" value="1"/>
</dbReference>
<dbReference type="Proteomes" id="UP000316008">
    <property type="component" value="Unassembled WGS sequence"/>
</dbReference>
<feature type="chain" id="PRO_5021963516" description="beta-lactamase" evidence="13">
    <location>
        <begin position="19"/>
        <end position="247"/>
    </location>
</feature>
<evidence type="ECO:0000256" key="10">
    <source>
        <dbReference type="ARBA" id="ARBA00022801"/>
    </source>
</evidence>
<keyword evidence="11" id="KW-0862">Zinc</keyword>
<dbReference type="GO" id="GO:0008800">
    <property type="term" value="F:beta-lactamase activity"/>
    <property type="evidence" value="ECO:0007669"/>
    <property type="project" value="UniProtKB-EC"/>
</dbReference>
<dbReference type="AlphaFoldDB" id="A0A556N6Z2"/>
<evidence type="ECO:0000256" key="11">
    <source>
        <dbReference type="ARBA" id="ARBA00022833"/>
    </source>
</evidence>
<dbReference type="EMBL" id="VLPL01000001">
    <property type="protein sequence ID" value="TSJ47881.1"/>
    <property type="molecule type" value="Genomic_DNA"/>
</dbReference>
<name>A0A556N6Z2_9FLAO</name>
<dbReference type="RefSeq" id="WP_144331416.1">
    <property type="nucleotide sequence ID" value="NZ_VLPL01000001.1"/>
</dbReference>
<comment type="subcellular location">
    <subcellularLocation>
        <location evidence="3">Periplasm</location>
    </subcellularLocation>
</comment>
<dbReference type="GO" id="GO:0046677">
    <property type="term" value="P:response to antibiotic"/>
    <property type="evidence" value="ECO:0007669"/>
    <property type="project" value="UniProtKB-KW"/>
</dbReference>
<evidence type="ECO:0000256" key="12">
    <source>
        <dbReference type="ARBA" id="ARBA00023251"/>
    </source>
</evidence>
<dbReference type="Pfam" id="PF00753">
    <property type="entry name" value="Lactamase_B"/>
    <property type="match status" value="1"/>
</dbReference>
<accession>A0A556N6Z2</accession>
<dbReference type="GO" id="GO:0008270">
    <property type="term" value="F:zinc ion binding"/>
    <property type="evidence" value="ECO:0007669"/>
    <property type="project" value="InterPro"/>
</dbReference>
<dbReference type="InterPro" id="IPR001279">
    <property type="entry name" value="Metallo-B-lactamas"/>
</dbReference>
<evidence type="ECO:0000256" key="9">
    <source>
        <dbReference type="ARBA" id="ARBA00022764"/>
    </source>
</evidence>
<comment type="caution">
    <text evidence="15">The sequence shown here is derived from an EMBL/GenBank/DDBJ whole genome shotgun (WGS) entry which is preliminary data.</text>
</comment>
<dbReference type="InterPro" id="IPR058199">
    <property type="entry name" value="BlaB//VIM/IMP-1"/>
</dbReference>
<keyword evidence="12" id="KW-0046">Antibiotic resistance</keyword>
<reference evidence="15 16" key="1">
    <citation type="submission" date="2019-07" db="EMBL/GenBank/DDBJ databases">
        <authorList>
            <person name="Huq M.A."/>
        </authorList>
    </citation>
    <scope>NUCLEOTIDE SEQUENCE [LARGE SCALE GENOMIC DNA]</scope>
    <source>
        <strain evidence="15 16">MAH-3</strain>
    </source>
</reference>
<keyword evidence="9" id="KW-0574">Periplasm</keyword>
<proteinExistence type="inferred from homology"/>
<keyword evidence="7" id="KW-0479">Metal-binding</keyword>
<evidence type="ECO:0000256" key="8">
    <source>
        <dbReference type="ARBA" id="ARBA00022729"/>
    </source>
</evidence>
<evidence type="ECO:0000256" key="1">
    <source>
        <dbReference type="ARBA" id="ARBA00001526"/>
    </source>
</evidence>
<evidence type="ECO:0000256" key="5">
    <source>
        <dbReference type="ARBA" id="ARBA00011245"/>
    </source>
</evidence>
<evidence type="ECO:0000256" key="2">
    <source>
        <dbReference type="ARBA" id="ARBA00001947"/>
    </source>
</evidence>
<feature type="signal peptide" evidence="13">
    <location>
        <begin position="1"/>
        <end position="18"/>
    </location>
</feature>
<dbReference type="PANTHER" id="PTHR42951:SF4">
    <property type="entry name" value="ACYL-COENZYME A THIOESTERASE MBLAC2"/>
    <property type="match status" value="1"/>
</dbReference>